<dbReference type="InterPro" id="IPR050190">
    <property type="entry name" value="UPF0213_domain"/>
</dbReference>
<dbReference type="PANTHER" id="PTHR34477:SF5">
    <property type="entry name" value="BSL5627 PROTEIN"/>
    <property type="match status" value="1"/>
</dbReference>
<gene>
    <name evidence="3" type="ORF">CLV57_3191</name>
</gene>
<protein>
    <submittedName>
        <fullName evidence="3">Putative endonuclease</fullName>
    </submittedName>
</protein>
<comment type="caution">
    <text evidence="3">The sequence shown here is derived from an EMBL/GenBank/DDBJ whole genome shotgun (WGS) entry which is preliminary data.</text>
</comment>
<organism evidence="3 4">
    <name type="scientific">Mucilaginibacter auburnensis</name>
    <dbReference type="NCBI Taxonomy" id="1457233"/>
    <lineage>
        <taxon>Bacteria</taxon>
        <taxon>Pseudomonadati</taxon>
        <taxon>Bacteroidota</taxon>
        <taxon>Sphingobacteriia</taxon>
        <taxon>Sphingobacteriales</taxon>
        <taxon>Sphingobacteriaceae</taxon>
        <taxon>Mucilaginibacter</taxon>
    </lineage>
</organism>
<dbReference type="AlphaFoldDB" id="A0A2H9VNZ7"/>
<dbReference type="GO" id="GO:0004519">
    <property type="term" value="F:endonuclease activity"/>
    <property type="evidence" value="ECO:0007669"/>
    <property type="project" value="UniProtKB-KW"/>
</dbReference>
<dbReference type="Pfam" id="PF01541">
    <property type="entry name" value="GIY-YIG"/>
    <property type="match status" value="1"/>
</dbReference>
<comment type="similarity">
    <text evidence="1">Belongs to the UPF0213 family.</text>
</comment>
<dbReference type="InterPro" id="IPR000305">
    <property type="entry name" value="GIY-YIG_endonuc"/>
</dbReference>
<proteinExistence type="inferred from homology"/>
<dbReference type="PANTHER" id="PTHR34477">
    <property type="entry name" value="UPF0213 PROTEIN YHBQ"/>
    <property type="match status" value="1"/>
</dbReference>
<evidence type="ECO:0000313" key="4">
    <source>
        <dbReference type="Proteomes" id="UP000242687"/>
    </source>
</evidence>
<reference evidence="3 4" key="1">
    <citation type="submission" date="2017-11" db="EMBL/GenBank/DDBJ databases">
        <title>Genomic Encyclopedia of Archaeal and Bacterial Type Strains, Phase II (KMG-II): From Individual Species to Whole Genera.</title>
        <authorList>
            <person name="Goeker M."/>
        </authorList>
    </citation>
    <scope>NUCLEOTIDE SEQUENCE [LARGE SCALE GENOMIC DNA]</scope>
    <source>
        <strain evidence="3 4">DSM 28175</strain>
    </source>
</reference>
<evidence type="ECO:0000259" key="2">
    <source>
        <dbReference type="PROSITE" id="PS50164"/>
    </source>
</evidence>
<dbReference type="CDD" id="cd10448">
    <property type="entry name" value="GIY-YIG_unchar_3"/>
    <property type="match status" value="1"/>
</dbReference>
<keyword evidence="3" id="KW-0255">Endonuclease</keyword>
<feature type="domain" description="GIY-YIG" evidence="2">
    <location>
        <begin position="4"/>
        <end position="82"/>
    </location>
</feature>
<dbReference type="RefSeq" id="WP_100342345.1">
    <property type="nucleotide sequence ID" value="NZ_PGFJ01000002.1"/>
</dbReference>
<dbReference type="SMART" id="SM00465">
    <property type="entry name" value="GIYc"/>
    <property type="match status" value="1"/>
</dbReference>
<dbReference type="InterPro" id="IPR035901">
    <property type="entry name" value="GIY-YIG_endonuc_sf"/>
</dbReference>
<keyword evidence="4" id="KW-1185">Reference proteome</keyword>
<dbReference type="SUPFAM" id="SSF82771">
    <property type="entry name" value="GIY-YIG endonuclease"/>
    <property type="match status" value="1"/>
</dbReference>
<keyword evidence="3" id="KW-0540">Nuclease</keyword>
<evidence type="ECO:0000256" key="1">
    <source>
        <dbReference type="ARBA" id="ARBA00007435"/>
    </source>
</evidence>
<dbReference type="PROSITE" id="PS50164">
    <property type="entry name" value="GIY_YIG"/>
    <property type="match status" value="1"/>
</dbReference>
<name>A0A2H9VNZ7_9SPHI</name>
<evidence type="ECO:0000313" key="3">
    <source>
        <dbReference type="EMBL" id="PJJ80047.1"/>
    </source>
</evidence>
<dbReference type="Gene3D" id="3.40.1440.10">
    <property type="entry name" value="GIY-YIG endonuclease"/>
    <property type="match status" value="1"/>
</dbReference>
<dbReference type="EMBL" id="PGFJ01000002">
    <property type="protein sequence ID" value="PJJ80047.1"/>
    <property type="molecule type" value="Genomic_DNA"/>
</dbReference>
<dbReference type="Proteomes" id="UP000242687">
    <property type="component" value="Unassembled WGS sequence"/>
</dbReference>
<dbReference type="OrthoDB" id="1495241at2"/>
<keyword evidence="3" id="KW-0378">Hydrolase</keyword>
<accession>A0A2H9VNZ7</accession>
<sequence>MRQYNFYTYILTTASKKVLYVGVTNNLERRLYEHYYGVGNKDSFTNKYKCYYLVWYERHQYVNHAIEREKEIKGWLRAKKEKLINEENPQWRFMNSDIMEWPPKKICHSERSEESYTPC</sequence>